<reference evidence="2" key="1">
    <citation type="submission" date="2015-12" db="EMBL/GenBank/DDBJ databases">
        <title>Update maize B73 reference genome by single molecule sequencing technologies.</title>
        <authorList>
            <consortium name="Maize Genome Sequencing Project"/>
            <person name="Ware D."/>
        </authorList>
    </citation>
    <scope>NUCLEOTIDE SEQUENCE [LARGE SCALE GENOMIC DNA]</scope>
    <source>
        <tissue evidence="2">Seedling</tissue>
    </source>
</reference>
<evidence type="ECO:0000256" key="1">
    <source>
        <dbReference type="SAM" id="MobiDB-lite"/>
    </source>
</evidence>
<sequence>MLGADDLPTCLSIRAMGNRSNLVLRAPVLPLFADLTVTDFPSACIVAVRGVRLLRLPRVPVGDPGPAARRGLHRPQHRRHGPSLRQGI</sequence>
<gene>
    <name evidence="2" type="ORF">ZEAMMB73_Zm00001d044096</name>
</gene>
<accession>A0A1D6NHQ4</accession>
<name>A0A1D6NHQ4_MAIZE</name>
<protein>
    <submittedName>
        <fullName evidence="2">Carbonic anhydrase3</fullName>
    </submittedName>
</protein>
<organism evidence="2">
    <name type="scientific">Zea mays</name>
    <name type="common">Maize</name>
    <dbReference type="NCBI Taxonomy" id="4577"/>
    <lineage>
        <taxon>Eukaryota</taxon>
        <taxon>Viridiplantae</taxon>
        <taxon>Streptophyta</taxon>
        <taxon>Embryophyta</taxon>
        <taxon>Tracheophyta</taxon>
        <taxon>Spermatophyta</taxon>
        <taxon>Magnoliopsida</taxon>
        <taxon>Liliopsida</taxon>
        <taxon>Poales</taxon>
        <taxon>Poaceae</taxon>
        <taxon>PACMAD clade</taxon>
        <taxon>Panicoideae</taxon>
        <taxon>Andropogonodae</taxon>
        <taxon>Andropogoneae</taxon>
        <taxon>Tripsacinae</taxon>
        <taxon>Zea</taxon>
    </lineage>
</organism>
<feature type="region of interest" description="Disordered" evidence="1">
    <location>
        <begin position="59"/>
        <end position="88"/>
    </location>
</feature>
<proteinExistence type="predicted"/>
<feature type="compositionally biased region" description="Basic residues" evidence="1">
    <location>
        <begin position="70"/>
        <end position="82"/>
    </location>
</feature>
<dbReference type="AlphaFoldDB" id="A0A1D6NHQ4"/>
<evidence type="ECO:0000313" key="2">
    <source>
        <dbReference type="EMBL" id="ONM39913.1"/>
    </source>
</evidence>
<dbReference type="EMBL" id="CM007649">
    <property type="protein sequence ID" value="ONM39913.1"/>
    <property type="molecule type" value="Genomic_DNA"/>
</dbReference>